<name>A0AB38BR08_PSESX</name>
<feature type="region of interest" description="Disordered" evidence="1">
    <location>
        <begin position="1"/>
        <end position="38"/>
    </location>
</feature>
<dbReference type="EMBL" id="FOVV01000004">
    <property type="protein sequence ID" value="SFN86967.1"/>
    <property type="molecule type" value="Genomic_DNA"/>
</dbReference>
<reference evidence="2 3" key="1">
    <citation type="submission" date="2016-10" db="EMBL/GenBank/DDBJ databases">
        <authorList>
            <person name="Varghese N."/>
            <person name="Submissions S."/>
        </authorList>
    </citation>
    <scope>NUCLEOTIDE SEQUENCE [LARGE SCALE GENOMIC DNA]</scope>
    <source>
        <strain evidence="2 3">BS0292</strain>
    </source>
</reference>
<sequence length="166" mass="18268">MILAEGRGSQLARERVCTNAENASTETPSSRASSLPPGHQCRRAFARLETPSTCVSNPHGLKTPRTCVSVSHGPKTPRTCGSELARERVCTSAENASTETPSSRASSLPPGHQCRRAFAWLETQPTCDYRADAPRRHAVRDALRYKSSAWRDGRPNQLWRNGLRSL</sequence>
<proteinExistence type="predicted"/>
<evidence type="ECO:0000313" key="3">
    <source>
        <dbReference type="Proteomes" id="UP000183083"/>
    </source>
</evidence>
<organism evidence="2 3">
    <name type="scientific">Pseudomonas syringae</name>
    <dbReference type="NCBI Taxonomy" id="317"/>
    <lineage>
        <taxon>Bacteria</taxon>
        <taxon>Pseudomonadati</taxon>
        <taxon>Pseudomonadota</taxon>
        <taxon>Gammaproteobacteria</taxon>
        <taxon>Pseudomonadales</taxon>
        <taxon>Pseudomonadaceae</taxon>
        <taxon>Pseudomonas</taxon>
    </lineage>
</organism>
<feature type="compositionally biased region" description="Polar residues" evidence="1">
    <location>
        <begin position="92"/>
        <end position="106"/>
    </location>
</feature>
<feature type="region of interest" description="Disordered" evidence="1">
    <location>
        <begin position="91"/>
        <end position="110"/>
    </location>
</feature>
<evidence type="ECO:0000313" key="2">
    <source>
        <dbReference type="EMBL" id="SFN86967.1"/>
    </source>
</evidence>
<gene>
    <name evidence="2" type="ORF">SAMN05444065_104215</name>
</gene>
<evidence type="ECO:0000256" key="1">
    <source>
        <dbReference type="SAM" id="MobiDB-lite"/>
    </source>
</evidence>
<dbReference type="AlphaFoldDB" id="A0AB38BR08"/>
<evidence type="ECO:0008006" key="4">
    <source>
        <dbReference type="Google" id="ProtNLM"/>
    </source>
</evidence>
<protein>
    <recommendedName>
        <fullName evidence="4">DUF1534 domain-containing protein</fullName>
    </recommendedName>
</protein>
<feature type="compositionally biased region" description="Polar residues" evidence="1">
    <location>
        <begin position="19"/>
        <end position="33"/>
    </location>
</feature>
<accession>A0AB38BR08</accession>
<comment type="caution">
    <text evidence="2">The sequence shown here is derived from an EMBL/GenBank/DDBJ whole genome shotgun (WGS) entry which is preliminary data.</text>
</comment>
<dbReference type="Proteomes" id="UP000183083">
    <property type="component" value="Unassembled WGS sequence"/>
</dbReference>